<evidence type="ECO:0000313" key="3">
    <source>
        <dbReference type="Proteomes" id="UP000320235"/>
    </source>
</evidence>
<comment type="caution">
    <text evidence="2">The sequence shown here is derived from an EMBL/GenBank/DDBJ whole genome shotgun (WGS) entry which is preliminary data.</text>
</comment>
<accession>A0A543EF92</accession>
<dbReference type="OrthoDB" id="3542814at2"/>
<dbReference type="Proteomes" id="UP000320235">
    <property type="component" value="Unassembled WGS sequence"/>
</dbReference>
<organism evidence="2 3">
    <name type="scientific">Microbacterium kyungheense</name>
    <dbReference type="NCBI Taxonomy" id="1263636"/>
    <lineage>
        <taxon>Bacteria</taxon>
        <taxon>Bacillati</taxon>
        <taxon>Actinomycetota</taxon>
        <taxon>Actinomycetes</taxon>
        <taxon>Micrococcales</taxon>
        <taxon>Microbacteriaceae</taxon>
        <taxon>Microbacterium</taxon>
    </lineage>
</organism>
<name>A0A543EF92_9MICO</name>
<dbReference type="EMBL" id="VFPE01000006">
    <property type="protein sequence ID" value="TQM20264.1"/>
    <property type="molecule type" value="Genomic_DNA"/>
</dbReference>
<proteinExistence type="predicted"/>
<dbReference type="InterPro" id="IPR032710">
    <property type="entry name" value="NTF2-like_dom_sf"/>
</dbReference>
<protein>
    <submittedName>
        <fullName evidence="2">Uncharacterized protein (TIGR02246 family)</fullName>
    </submittedName>
</protein>
<sequence length="130" mass="13893">MEIAEARRFAQEWVAAWNAHDLDGVLSHFADDAEFTSPVAAQLLPETGGVLRGKEAIRAYWAVGLERIPDLRFEVVDVYTGVDLIVIHYRNHTGGLVNEVLHLGPDGLVISGGGTYLVADAAAGSGVQPA</sequence>
<feature type="domain" description="SnoaL-like" evidence="1">
    <location>
        <begin position="11"/>
        <end position="93"/>
    </location>
</feature>
<evidence type="ECO:0000259" key="1">
    <source>
        <dbReference type="Pfam" id="PF12680"/>
    </source>
</evidence>
<reference evidence="2 3" key="1">
    <citation type="submission" date="2019-06" db="EMBL/GenBank/DDBJ databases">
        <title>Sequencing the genomes of 1000 actinobacteria strains.</title>
        <authorList>
            <person name="Klenk H.-P."/>
        </authorList>
    </citation>
    <scope>NUCLEOTIDE SEQUENCE [LARGE SCALE GENOMIC DNA]</scope>
    <source>
        <strain evidence="2 3">DSM 105492</strain>
    </source>
</reference>
<dbReference type="RefSeq" id="WP_141896251.1">
    <property type="nucleotide sequence ID" value="NZ_BAABLH010000006.1"/>
</dbReference>
<keyword evidence="3" id="KW-1185">Reference proteome</keyword>
<dbReference type="InterPro" id="IPR037401">
    <property type="entry name" value="SnoaL-like"/>
</dbReference>
<evidence type="ECO:0000313" key="2">
    <source>
        <dbReference type="EMBL" id="TQM20264.1"/>
    </source>
</evidence>
<dbReference type="Pfam" id="PF12680">
    <property type="entry name" value="SnoaL_2"/>
    <property type="match status" value="1"/>
</dbReference>
<dbReference type="AlphaFoldDB" id="A0A543EF92"/>
<dbReference type="Gene3D" id="3.10.450.50">
    <property type="match status" value="1"/>
</dbReference>
<gene>
    <name evidence="2" type="ORF">FB391_3400</name>
</gene>
<dbReference type="SUPFAM" id="SSF54427">
    <property type="entry name" value="NTF2-like"/>
    <property type="match status" value="1"/>
</dbReference>